<feature type="transmembrane region" description="Helical" evidence="8">
    <location>
        <begin position="90"/>
        <end position="110"/>
    </location>
</feature>
<comment type="subcellular location">
    <subcellularLocation>
        <location evidence="1">Cell membrane</location>
        <topology evidence="1">Multi-pass membrane protein</topology>
    </subcellularLocation>
</comment>
<feature type="transmembrane region" description="Helical" evidence="8">
    <location>
        <begin position="301"/>
        <end position="320"/>
    </location>
</feature>
<keyword evidence="7 8" id="KW-0472">Membrane</keyword>
<evidence type="ECO:0000256" key="3">
    <source>
        <dbReference type="ARBA" id="ARBA00022676"/>
    </source>
</evidence>
<dbReference type="OrthoDB" id="8353433at2"/>
<feature type="transmembrane region" description="Helical" evidence="8">
    <location>
        <begin position="387"/>
        <end position="407"/>
    </location>
</feature>
<keyword evidence="4 10" id="KW-0808">Transferase</keyword>
<evidence type="ECO:0000256" key="1">
    <source>
        <dbReference type="ARBA" id="ARBA00004651"/>
    </source>
</evidence>
<keyword evidence="11" id="KW-1185">Reference proteome</keyword>
<keyword evidence="3" id="KW-0328">Glycosyltransferase</keyword>
<feature type="transmembrane region" description="Helical" evidence="8">
    <location>
        <begin position="414"/>
        <end position="433"/>
    </location>
</feature>
<protein>
    <submittedName>
        <fullName evidence="10">4-amino-4-deoxy-L-arabinose transferase-like glycosyltransferase</fullName>
    </submittedName>
</protein>
<sequence length="541" mass="62534">MNKLAGYLQKNPLLLAACCVALLIPAYFINLGLLPLHSDEPTRAVVSMEMIFSGDYLVSTLGGAYYYNKPPLYNWVLAAAYHLGGNFSEFVTRLPAMIPLFLFGASIYLFSKRYLGREIAALAAIFWMTNGRLLTYDSLFGHIDVLYSWLTWLGFMAVIYFDEKKKYWLLFFLTYFITFLGFMMKGLPSFLFQGITLLVFYTYKKEFRRLFSIQHITGFLFLAALLTGYFWVYSRSNSLDGYVATLWDQSIQRTVVEKSVWNSISFFLRFPFESLLHMAPWGLLVVFCFRKGFLREVMANPFLKFNLLILLGNIVVYWLSPATMPKYIFMLYPCIFTLIAYGFVRFAREAHFWRKLFDGLFILVTLALCLGTLYLPFADLGTAVIPWIYLKATVLFLLLLLLSFLVIRLPAQRILVFACVLAVFRLGFSWFSLPERFAGNGLKEQMEALQEIGRESKGNDLYFYYQPGTSSVEVHRSLYYLERERGETVALTDHVTDYDALYFSTGERVAGLPHEELRGFEYNGIRYVLVKFYPVKTGSEL</sequence>
<feature type="transmembrane region" description="Helical" evidence="8">
    <location>
        <begin position="326"/>
        <end position="344"/>
    </location>
</feature>
<dbReference type="EMBL" id="SMAD01000001">
    <property type="protein sequence ID" value="TCS90304.1"/>
    <property type="molecule type" value="Genomic_DNA"/>
</dbReference>
<feature type="transmembrane region" description="Helical" evidence="8">
    <location>
        <begin position="266"/>
        <end position="289"/>
    </location>
</feature>
<dbReference type="GO" id="GO:0009103">
    <property type="term" value="P:lipopolysaccharide biosynthetic process"/>
    <property type="evidence" value="ECO:0007669"/>
    <property type="project" value="UniProtKB-ARBA"/>
</dbReference>
<feature type="transmembrane region" description="Helical" evidence="8">
    <location>
        <begin position="212"/>
        <end position="232"/>
    </location>
</feature>
<gene>
    <name evidence="10" type="ORF">EDD80_101504</name>
</gene>
<evidence type="ECO:0000313" key="10">
    <source>
        <dbReference type="EMBL" id="TCS90304.1"/>
    </source>
</evidence>
<dbReference type="InterPro" id="IPR050297">
    <property type="entry name" value="LipidA_mod_glycosyltrf_83"/>
</dbReference>
<evidence type="ECO:0000256" key="5">
    <source>
        <dbReference type="ARBA" id="ARBA00022692"/>
    </source>
</evidence>
<evidence type="ECO:0000313" key="11">
    <source>
        <dbReference type="Proteomes" id="UP000295807"/>
    </source>
</evidence>
<organism evidence="10 11">
    <name type="scientific">Anseongella ginsenosidimutans</name>
    <dbReference type="NCBI Taxonomy" id="496056"/>
    <lineage>
        <taxon>Bacteria</taxon>
        <taxon>Pseudomonadati</taxon>
        <taxon>Bacteroidota</taxon>
        <taxon>Sphingobacteriia</taxon>
        <taxon>Sphingobacteriales</taxon>
        <taxon>Sphingobacteriaceae</taxon>
        <taxon>Anseongella</taxon>
    </lineage>
</organism>
<evidence type="ECO:0000256" key="2">
    <source>
        <dbReference type="ARBA" id="ARBA00022475"/>
    </source>
</evidence>
<evidence type="ECO:0000256" key="6">
    <source>
        <dbReference type="ARBA" id="ARBA00022989"/>
    </source>
</evidence>
<dbReference type="InterPro" id="IPR038731">
    <property type="entry name" value="RgtA/B/C-like"/>
</dbReference>
<feature type="transmembrane region" description="Helical" evidence="8">
    <location>
        <begin position="356"/>
        <end position="375"/>
    </location>
</feature>
<keyword evidence="6 8" id="KW-1133">Transmembrane helix</keyword>
<dbReference type="Proteomes" id="UP000295807">
    <property type="component" value="Unassembled WGS sequence"/>
</dbReference>
<keyword evidence="5 8" id="KW-0812">Transmembrane</keyword>
<comment type="caution">
    <text evidence="10">The sequence shown here is derived from an EMBL/GenBank/DDBJ whole genome shotgun (WGS) entry which is preliminary data.</text>
</comment>
<dbReference type="GO" id="GO:0005886">
    <property type="term" value="C:plasma membrane"/>
    <property type="evidence" value="ECO:0007669"/>
    <property type="project" value="UniProtKB-SubCell"/>
</dbReference>
<keyword evidence="2" id="KW-1003">Cell membrane</keyword>
<proteinExistence type="predicted"/>
<dbReference type="PANTHER" id="PTHR33908">
    <property type="entry name" value="MANNOSYLTRANSFERASE YKCB-RELATED"/>
    <property type="match status" value="1"/>
</dbReference>
<reference evidence="10 11" key="1">
    <citation type="submission" date="2019-03" db="EMBL/GenBank/DDBJ databases">
        <title>Genomic Encyclopedia of Type Strains, Phase IV (KMG-IV): sequencing the most valuable type-strain genomes for metagenomic binning, comparative biology and taxonomic classification.</title>
        <authorList>
            <person name="Goeker M."/>
        </authorList>
    </citation>
    <scope>NUCLEOTIDE SEQUENCE [LARGE SCALE GENOMIC DNA]</scope>
    <source>
        <strain evidence="10 11">DSM 21100</strain>
    </source>
</reference>
<dbReference type="Pfam" id="PF13231">
    <property type="entry name" value="PMT_2"/>
    <property type="match status" value="1"/>
</dbReference>
<evidence type="ECO:0000256" key="4">
    <source>
        <dbReference type="ARBA" id="ARBA00022679"/>
    </source>
</evidence>
<name>A0A4R3KYD0_9SPHI</name>
<evidence type="ECO:0000256" key="7">
    <source>
        <dbReference type="ARBA" id="ARBA00023136"/>
    </source>
</evidence>
<evidence type="ECO:0000259" key="9">
    <source>
        <dbReference type="Pfam" id="PF13231"/>
    </source>
</evidence>
<accession>A0A4R3KYD0</accession>
<dbReference type="AlphaFoldDB" id="A0A4R3KYD0"/>
<feature type="transmembrane region" description="Helical" evidence="8">
    <location>
        <begin position="167"/>
        <end position="200"/>
    </location>
</feature>
<feature type="transmembrane region" description="Helical" evidence="8">
    <location>
        <begin position="139"/>
        <end position="161"/>
    </location>
</feature>
<evidence type="ECO:0000256" key="8">
    <source>
        <dbReference type="SAM" id="Phobius"/>
    </source>
</evidence>
<feature type="domain" description="Glycosyltransferase RgtA/B/C/D-like" evidence="9">
    <location>
        <begin position="68"/>
        <end position="227"/>
    </location>
</feature>
<dbReference type="GO" id="GO:0010041">
    <property type="term" value="P:response to iron(III) ion"/>
    <property type="evidence" value="ECO:0007669"/>
    <property type="project" value="TreeGrafter"/>
</dbReference>
<dbReference type="RefSeq" id="WP_132127743.1">
    <property type="nucleotide sequence ID" value="NZ_CP042432.1"/>
</dbReference>
<feature type="transmembrane region" description="Helical" evidence="8">
    <location>
        <begin position="12"/>
        <end position="34"/>
    </location>
</feature>
<dbReference type="GO" id="GO:0016763">
    <property type="term" value="F:pentosyltransferase activity"/>
    <property type="evidence" value="ECO:0007669"/>
    <property type="project" value="TreeGrafter"/>
</dbReference>
<dbReference type="PANTHER" id="PTHR33908:SF3">
    <property type="entry name" value="UNDECAPRENYL PHOSPHATE-ALPHA-4-AMINO-4-DEOXY-L-ARABINOSE ARABINOSYL TRANSFERASE"/>
    <property type="match status" value="1"/>
</dbReference>